<accession>X0XMX6</accession>
<dbReference type="EMBL" id="BARS01047248">
    <property type="protein sequence ID" value="GAG37973.1"/>
    <property type="molecule type" value="Genomic_DNA"/>
</dbReference>
<name>X0XMX6_9ZZZZ</name>
<reference evidence="1" key="1">
    <citation type="journal article" date="2014" name="Front. Microbiol.">
        <title>High frequency of phylogenetically diverse reductive dehalogenase-homologous genes in deep subseafloor sedimentary metagenomes.</title>
        <authorList>
            <person name="Kawai M."/>
            <person name="Futagami T."/>
            <person name="Toyoda A."/>
            <person name="Takaki Y."/>
            <person name="Nishi S."/>
            <person name="Hori S."/>
            <person name="Arai W."/>
            <person name="Tsubouchi T."/>
            <person name="Morono Y."/>
            <person name="Uchiyama I."/>
            <person name="Ito T."/>
            <person name="Fujiyama A."/>
            <person name="Inagaki F."/>
            <person name="Takami H."/>
        </authorList>
    </citation>
    <scope>NUCLEOTIDE SEQUENCE</scope>
    <source>
        <strain evidence="1">Expedition CK06-06</strain>
    </source>
</reference>
<dbReference type="AlphaFoldDB" id="X0XMX6"/>
<feature type="non-terminal residue" evidence="1">
    <location>
        <position position="1"/>
    </location>
</feature>
<proteinExistence type="predicted"/>
<sequence>GKKYMSMNIDDHWVGMGGAVISLMRAFADITASMLYIGENEPADFKTWDKWKNPALRSWFTQSAVLPSMLYEMITQADYMGYPMETPEDWAAWGAEKLSPIWAQDLFFDKSGVPPTMLSVLGEFVGWRTSPETRWERMDLKLRDVGAWETVTGLSVDQRERIEAGETVLSVLDKYQKVEMFNNFPELVALHDEAVADALLRSSETYKNLERATVRIREEAVGDMKLAWDAVTTGDKDMEWLRSRY</sequence>
<protein>
    <submittedName>
        <fullName evidence="1">Uncharacterized protein</fullName>
    </submittedName>
</protein>
<feature type="non-terminal residue" evidence="1">
    <location>
        <position position="245"/>
    </location>
</feature>
<comment type="caution">
    <text evidence="1">The sequence shown here is derived from an EMBL/GenBank/DDBJ whole genome shotgun (WGS) entry which is preliminary data.</text>
</comment>
<gene>
    <name evidence="1" type="ORF">S01H1_70997</name>
</gene>
<organism evidence="1">
    <name type="scientific">marine sediment metagenome</name>
    <dbReference type="NCBI Taxonomy" id="412755"/>
    <lineage>
        <taxon>unclassified sequences</taxon>
        <taxon>metagenomes</taxon>
        <taxon>ecological metagenomes</taxon>
    </lineage>
</organism>
<evidence type="ECO:0000313" key="1">
    <source>
        <dbReference type="EMBL" id="GAG37973.1"/>
    </source>
</evidence>